<dbReference type="SUPFAM" id="SSF47923">
    <property type="entry name" value="Ypt/Rab-GAP domain of gyp1p"/>
    <property type="match status" value="2"/>
</dbReference>
<dbReference type="VEuPathDB" id="MicrosporidiaDB:EHP00_1224"/>
<keyword evidence="1" id="KW-1133">Transmembrane helix</keyword>
<dbReference type="GO" id="GO:0005096">
    <property type="term" value="F:GTPase activator activity"/>
    <property type="evidence" value="ECO:0007669"/>
    <property type="project" value="TreeGrafter"/>
</dbReference>
<keyword evidence="4" id="KW-1185">Reference proteome</keyword>
<accession>A0A1W0E814</accession>
<dbReference type="SMART" id="SM00164">
    <property type="entry name" value="TBC"/>
    <property type="match status" value="1"/>
</dbReference>
<evidence type="ECO:0000259" key="2">
    <source>
        <dbReference type="PROSITE" id="PS50086"/>
    </source>
</evidence>
<organism evidence="3 4">
    <name type="scientific">Ecytonucleospora hepatopenaei</name>
    <dbReference type="NCBI Taxonomy" id="646526"/>
    <lineage>
        <taxon>Eukaryota</taxon>
        <taxon>Fungi</taxon>
        <taxon>Fungi incertae sedis</taxon>
        <taxon>Microsporidia</taxon>
        <taxon>Enterocytozoonidae</taxon>
        <taxon>Ecytonucleospora</taxon>
    </lineage>
</organism>
<feature type="domain" description="Rab-GAP TBC" evidence="2">
    <location>
        <begin position="45"/>
        <end position="238"/>
    </location>
</feature>
<feature type="transmembrane region" description="Helical" evidence="1">
    <location>
        <begin position="233"/>
        <end position="253"/>
    </location>
</feature>
<evidence type="ECO:0000313" key="4">
    <source>
        <dbReference type="Proteomes" id="UP000192758"/>
    </source>
</evidence>
<dbReference type="AlphaFoldDB" id="A0A1W0E814"/>
<dbReference type="PANTHER" id="PTHR22957">
    <property type="entry name" value="TBC1 DOMAIN FAMILY MEMBER GTPASE-ACTIVATING PROTEIN"/>
    <property type="match status" value="1"/>
</dbReference>
<dbReference type="Gene3D" id="1.10.472.80">
    <property type="entry name" value="Ypt/Rab-GAP domain of gyp1p, domain 3"/>
    <property type="match status" value="1"/>
</dbReference>
<dbReference type="Pfam" id="PF00566">
    <property type="entry name" value="RabGAP-TBC"/>
    <property type="match status" value="1"/>
</dbReference>
<dbReference type="InterPro" id="IPR035969">
    <property type="entry name" value="Rab-GAP_TBC_sf"/>
</dbReference>
<dbReference type="PROSITE" id="PS50086">
    <property type="entry name" value="TBC_RABGAP"/>
    <property type="match status" value="1"/>
</dbReference>
<keyword evidence="1" id="KW-0472">Membrane</keyword>
<gene>
    <name evidence="3" type="primary">TBC1D2</name>
    <name evidence="3" type="ORF">EHP00_1224</name>
</gene>
<dbReference type="Gene3D" id="1.10.8.270">
    <property type="entry name" value="putative rabgap domain of human tbc1 domain family member 14 like domains"/>
    <property type="match status" value="1"/>
</dbReference>
<name>A0A1W0E814_9MICR</name>
<comment type="caution">
    <text evidence="3">The sequence shown here is derived from an EMBL/GenBank/DDBJ whole genome shotgun (WGS) entry which is preliminary data.</text>
</comment>
<sequence length="297" mass="36051">MCFFCKLKKQQKSKVKLVDEKIMSKESDKDSFRHKIIAEKMLQKVDFEKNREKYWKNLLEDNFNEIKHDNIQNNSDNKNIYNEKETDKTNEFHQISVDVARTIKDEGKKENLEKLLIKFAKEHKNIGYCQGMSDIGAFILTIFDKNTAYILFKNAIYFRNRKTSIFDKKLSLMPEISRNQKQTLFEIDRKLFEKVYFVEKDKNIMCDVDFVIFKWFLTYFTRFSSLRLKVWDYFLFYGFDVFYFFTAAILKYFEEDLKTFTSHKNYDDFMLFLGNLENVYIEPYTVVTIVEEYMNKY</sequence>
<dbReference type="STRING" id="646526.A0A1W0E814"/>
<keyword evidence="1" id="KW-0812">Transmembrane</keyword>
<evidence type="ECO:0000313" key="3">
    <source>
        <dbReference type="EMBL" id="OQS55381.1"/>
    </source>
</evidence>
<dbReference type="OrthoDB" id="294251at2759"/>
<dbReference type="Proteomes" id="UP000192758">
    <property type="component" value="Unassembled WGS sequence"/>
</dbReference>
<dbReference type="EMBL" id="MNPJ01000010">
    <property type="protein sequence ID" value="OQS55381.1"/>
    <property type="molecule type" value="Genomic_DNA"/>
</dbReference>
<dbReference type="InterPro" id="IPR000195">
    <property type="entry name" value="Rab-GAP-TBC_dom"/>
</dbReference>
<reference evidence="3 4" key="1">
    <citation type="journal article" date="2017" name="Environ. Microbiol.">
        <title>Decay of the glycolytic pathway and adaptation to intranuclear parasitism within Enterocytozoonidae microsporidia.</title>
        <authorList>
            <person name="Wiredu Boakye D."/>
            <person name="Jaroenlak P."/>
            <person name="Prachumwat A."/>
            <person name="Williams T.A."/>
            <person name="Bateman K.S."/>
            <person name="Itsathitphaisarn O."/>
            <person name="Sritunyalucksana K."/>
            <person name="Paszkiewicz K.H."/>
            <person name="Moore K.A."/>
            <person name="Stentiford G.D."/>
            <person name="Williams B.A."/>
        </authorList>
    </citation>
    <scope>NUCLEOTIDE SEQUENCE [LARGE SCALE GENOMIC DNA]</scope>
    <source>
        <strain evidence="3 4">TH1</strain>
    </source>
</reference>
<protein>
    <submittedName>
        <fullName evidence="3">TBC1D2</fullName>
    </submittedName>
</protein>
<dbReference type="PANTHER" id="PTHR22957:SF661">
    <property type="entry name" value="GH16847P"/>
    <property type="match status" value="1"/>
</dbReference>
<proteinExistence type="predicted"/>
<evidence type="ECO:0000256" key="1">
    <source>
        <dbReference type="SAM" id="Phobius"/>
    </source>
</evidence>